<reference evidence="3 4" key="1">
    <citation type="submission" date="2023-11" db="EMBL/GenBank/DDBJ databases">
        <title>MicrobeMod: A computational toolkit for identifying prokaryotic methylation and restriction-modification with nanopore sequencing.</title>
        <authorList>
            <person name="Crits-Christoph A."/>
            <person name="Kang S.C."/>
            <person name="Lee H."/>
            <person name="Ostrov N."/>
        </authorList>
    </citation>
    <scope>NUCLEOTIDE SEQUENCE [LARGE SCALE GENOMIC DNA]</scope>
    <source>
        <strain evidence="3 4">DSMZ 700</strain>
    </source>
</reference>
<evidence type="ECO:0000259" key="2">
    <source>
        <dbReference type="Pfam" id="PF07589"/>
    </source>
</evidence>
<evidence type="ECO:0000313" key="3">
    <source>
        <dbReference type="EMBL" id="MDX5931363.1"/>
    </source>
</evidence>
<evidence type="ECO:0000256" key="1">
    <source>
        <dbReference type="SAM" id="SignalP"/>
    </source>
</evidence>
<dbReference type="InterPro" id="IPR013424">
    <property type="entry name" value="Ice-binding_C"/>
</dbReference>
<evidence type="ECO:0000313" key="4">
    <source>
        <dbReference type="Proteomes" id="UP001279553"/>
    </source>
</evidence>
<dbReference type="Pfam" id="PF07589">
    <property type="entry name" value="PEP-CTERM"/>
    <property type="match status" value="1"/>
</dbReference>
<organism evidence="3 4">
    <name type="scientific">Acidiphilium acidophilum</name>
    <name type="common">Thiobacillus acidophilus</name>
    <dbReference type="NCBI Taxonomy" id="76588"/>
    <lineage>
        <taxon>Bacteria</taxon>
        <taxon>Pseudomonadati</taxon>
        <taxon>Pseudomonadota</taxon>
        <taxon>Alphaproteobacteria</taxon>
        <taxon>Acetobacterales</taxon>
        <taxon>Acidocellaceae</taxon>
        <taxon>Acidiphilium</taxon>
    </lineage>
</organism>
<gene>
    <name evidence="3" type="ORF">SIL87_11350</name>
</gene>
<comment type="caution">
    <text evidence="3">The sequence shown here is derived from an EMBL/GenBank/DDBJ whole genome shotgun (WGS) entry which is preliminary data.</text>
</comment>
<dbReference type="EMBL" id="JAWXYB010000018">
    <property type="protein sequence ID" value="MDX5931363.1"/>
    <property type="molecule type" value="Genomic_DNA"/>
</dbReference>
<sequence>MRKIKSFLLSSVFLVGFTGVAHAGFADGNNYQFQVWTGSYSALGLSGTPANASMATLSGLPQVSPSASFNYTGPIDFSVGASETNSVSNFFGTNVGGISNYSSSSGLTESDFLDSTLSSPYQNVGGSLNSSAFVTFMEITGNYSAPAGTVVTISHDDGASLYSGVSNTPLILSGGPTTEIPSSIALAAASATPFTLVYVEANGAPSVLQISETLPVPEPGSLAVLGTGLIGLVLIRRRRRA</sequence>
<dbReference type="RefSeq" id="WP_319614280.1">
    <property type="nucleotide sequence ID" value="NZ_JAWXYB010000018.1"/>
</dbReference>
<dbReference type="AlphaFoldDB" id="A0AAW9DQS2"/>
<keyword evidence="4" id="KW-1185">Reference proteome</keyword>
<accession>A0AAW9DQS2</accession>
<dbReference type="Proteomes" id="UP001279553">
    <property type="component" value="Unassembled WGS sequence"/>
</dbReference>
<proteinExistence type="predicted"/>
<keyword evidence="1" id="KW-0732">Signal</keyword>
<feature type="signal peptide" evidence="1">
    <location>
        <begin position="1"/>
        <end position="23"/>
    </location>
</feature>
<dbReference type="NCBIfam" id="TIGR02595">
    <property type="entry name" value="PEP_CTERM"/>
    <property type="match status" value="1"/>
</dbReference>
<protein>
    <submittedName>
        <fullName evidence="3">PEP-CTERM sorting domain-containing protein</fullName>
    </submittedName>
</protein>
<feature type="domain" description="Ice-binding protein C-terminal" evidence="2">
    <location>
        <begin position="215"/>
        <end position="238"/>
    </location>
</feature>
<feature type="chain" id="PRO_5043488527" evidence="1">
    <location>
        <begin position="24"/>
        <end position="241"/>
    </location>
</feature>
<name>A0AAW9DQS2_ACIAO</name>